<dbReference type="Proteomes" id="UP000664163">
    <property type="component" value="Unassembled WGS sequence"/>
</dbReference>
<sequence length="400" mass="45525">MKKVFILFTYILFQLSTYGQLANKIELTEDNRLIGLGQKHILKSEILKEDRPIIISLPVGYEDNNANYPVLYLLDGLGNIKHTIGTVEMLSETGLIPPMIIVGIESLDRARDLTPSNAGQNTYGGTGNSGIPQSGGAPAFLQFIETELIPYVESNYRTYSFRILEGHSFGGLFSVFTLMESPETFDAFIIEAPALWWNGEEMTEKAKVFFSENEILNKSVYFGIGGGDGWGMRQELLRYVEVIKQHTPENFNWLHEEVGDEDHDSSRLLLNYYGLKFVCSDLRMPEELSTKYSDESFLSGEEQLKEKYGKNVRRPAKEYVDLVMLQVEKENLPGAITILKRATEAYPNYIGLFTYLAQLYEQTNQISEAIATYTEGIEVSKKYKLGHEEDFNMEIKRLKK</sequence>
<name>A0ABS3F132_9FLAO</name>
<evidence type="ECO:0000313" key="3">
    <source>
        <dbReference type="EMBL" id="MBO0331841.1"/>
    </source>
</evidence>
<evidence type="ECO:0000256" key="1">
    <source>
        <dbReference type="ARBA" id="ARBA00005622"/>
    </source>
</evidence>
<keyword evidence="2" id="KW-0378">Hydrolase</keyword>
<evidence type="ECO:0000313" key="4">
    <source>
        <dbReference type="Proteomes" id="UP000664163"/>
    </source>
</evidence>
<organism evidence="3 4">
    <name type="scientific">[Muricauda] lutisoli</name>
    <dbReference type="NCBI Taxonomy" id="2816035"/>
    <lineage>
        <taxon>Bacteria</taxon>
        <taxon>Pseudomonadati</taxon>
        <taxon>Bacteroidota</taxon>
        <taxon>Flavobacteriia</taxon>
        <taxon>Flavobacteriales</taxon>
        <taxon>Flavobacteriaceae</taxon>
        <taxon>Allomuricauda</taxon>
    </lineage>
</organism>
<reference evidence="3 4" key="1">
    <citation type="submission" date="2021-03" db="EMBL/GenBank/DDBJ databases">
        <title>Muricauda sp. CAU 1631 isolated from Incheon.</title>
        <authorList>
            <person name="Kim W."/>
        </authorList>
    </citation>
    <scope>NUCLEOTIDE SEQUENCE [LARGE SCALE GENOMIC DNA]</scope>
    <source>
        <strain evidence="3 4">CAU 1631</strain>
    </source>
</reference>
<gene>
    <name evidence="3" type="ORF">J0X13_14885</name>
</gene>
<evidence type="ECO:0000256" key="2">
    <source>
        <dbReference type="ARBA" id="ARBA00022801"/>
    </source>
</evidence>
<dbReference type="RefSeq" id="WP_207072175.1">
    <property type="nucleotide sequence ID" value="NZ_JAFLND010000004.1"/>
</dbReference>
<keyword evidence="4" id="KW-1185">Reference proteome</keyword>
<dbReference type="InterPro" id="IPR052558">
    <property type="entry name" value="Siderophore_Hydrolase_D"/>
</dbReference>
<accession>A0ABS3F132</accession>
<comment type="similarity">
    <text evidence="1">Belongs to the esterase D family.</text>
</comment>
<dbReference type="EMBL" id="JAFLND010000004">
    <property type="protein sequence ID" value="MBO0331841.1"/>
    <property type="molecule type" value="Genomic_DNA"/>
</dbReference>
<dbReference type="InterPro" id="IPR011990">
    <property type="entry name" value="TPR-like_helical_dom_sf"/>
</dbReference>
<dbReference type="InterPro" id="IPR000801">
    <property type="entry name" value="Esterase-like"/>
</dbReference>
<dbReference type="Pfam" id="PF00756">
    <property type="entry name" value="Esterase"/>
    <property type="match status" value="1"/>
</dbReference>
<dbReference type="InterPro" id="IPR029058">
    <property type="entry name" value="AB_hydrolase_fold"/>
</dbReference>
<dbReference type="Gene3D" id="1.25.40.10">
    <property type="entry name" value="Tetratricopeptide repeat domain"/>
    <property type="match status" value="1"/>
</dbReference>
<dbReference type="SUPFAM" id="SSF53474">
    <property type="entry name" value="alpha/beta-Hydrolases"/>
    <property type="match status" value="1"/>
</dbReference>
<dbReference type="PANTHER" id="PTHR40841">
    <property type="entry name" value="SIDEROPHORE TRIACETYLFUSARININE C ESTERASE"/>
    <property type="match status" value="1"/>
</dbReference>
<comment type="caution">
    <text evidence="3">The sequence shown here is derived from an EMBL/GenBank/DDBJ whole genome shotgun (WGS) entry which is preliminary data.</text>
</comment>
<dbReference type="PANTHER" id="PTHR40841:SF2">
    <property type="entry name" value="SIDEROPHORE-DEGRADING ESTERASE (EUROFUNG)"/>
    <property type="match status" value="1"/>
</dbReference>
<dbReference type="SUPFAM" id="SSF48452">
    <property type="entry name" value="TPR-like"/>
    <property type="match status" value="1"/>
</dbReference>
<protein>
    <submittedName>
        <fullName evidence="3">Tetratricopeptide repeat protein</fullName>
    </submittedName>
</protein>
<dbReference type="Gene3D" id="3.40.50.1820">
    <property type="entry name" value="alpha/beta hydrolase"/>
    <property type="match status" value="1"/>
</dbReference>
<proteinExistence type="inferred from homology"/>